<dbReference type="AlphaFoldDB" id="A0A8S0WHX0"/>
<name>A0A8S0WHX0_CYCAE</name>
<dbReference type="EMBL" id="CACVBS010000082">
    <property type="protein sequence ID" value="CAA7269890.1"/>
    <property type="molecule type" value="Genomic_DNA"/>
</dbReference>
<dbReference type="OrthoDB" id="428260at2759"/>
<evidence type="ECO:0000313" key="1">
    <source>
        <dbReference type="EMBL" id="CAA7269890.1"/>
    </source>
</evidence>
<dbReference type="Gene3D" id="3.40.710.10">
    <property type="entry name" value="DD-peptidase/beta-lactamase superfamily"/>
    <property type="match status" value="1"/>
</dbReference>
<accession>A0A8S0WHX0</accession>
<reference evidence="1 2" key="1">
    <citation type="submission" date="2020-01" db="EMBL/GenBank/DDBJ databases">
        <authorList>
            <person name="Gupta K D."/>
        </authorList>
    </citation>
    <scope>NUCLEOTIDE SEQUENCE [LARGE SCALE GENOMIC DNA]</scope>
</reference>
<comment type="caution">
    <text evidence="1">The sequence shown here is derived from an EMBL/GenBank/DDBJ whole genome shotgun (WGS) entry which is preliminary data.</text>
</comment>
<evidence type="ECO:0008006" key="3">
    <source>
        <dbReference type="Google" id="ProtNLM"/>
    </source>
</evidence>
<organism evidence="1 2">
    <name type="scientific">Cyclocybe aegerita</name>
    <name type="common">Black poplar mushroom</name>
    <name type="synonym">Agrocybe aegerita</name>
    <dbReference type="NCBI Taxonomy" id="1973307"/>
    <lineage>
        <taxon>Eukaryota</taxon>
        <taxon>Fungi</taxon>
        <taxon>Dikarya</taxon>
        <taxon>Basidiomycota</taxon>
        <taxon>Agaricomycotina</taxon>
        <taxon>Agaricomycetes</taxon>
        <taxon>Agaricomycetidae</taxon>
        <taxon>Agaricales</taxon>
        <taxon>Agaricineae</taxon>
        <taxon>Bolbitiaceae</taxon>
        <taxon>Cyclocybe</taxon>
    </lineage>
</organism>
<evidence type="ECO:0000313" key="2">
    <source>
        <dbReference type="Proteomes" id="UP000467700"/>
    </source>
</evidence>
<protein>
    <recommendedName>
        <fullName evidence="3">Beta-lactamase-related domain-containing protein</fullName>
    </recommendedName>
</protein>
<dbReference type="InterPro" id="IPR012338">
    <property type="entry name" value="Beta-lactam/transpept-like"/>
</dbReference>
<proteinExistence type="predicted"/>
<dbReference type="Proteomes" id="UP000467700">
    <property type="component" value="Unassembled WGS sequence"/>
</dbReference>
<dbReference type="SUPFAM" id="SSF56601">
    <property type="entry name" value="beta-lactamase/transpeptidase-like"/>
    <property type="match status" value="1"/>
</dbReference>
<sequence>MVRVSANGKEALDAFAAAVLVEKKLPTFIASATNVDGEIYSKSGGRKVVKDPNSGVVDLDGVWWLYSQTKMITHLATLQLIERLLLDPSAPVSTFFPTFANPIILEDVSSDESSY</sequence>
<gene>
    <name evidence="1" type="ORF">AAE3_LOCUS12148</name>
</gene>
<keyword evidence="2" id="KW-1185">Reference proteome</keyword>